<reference evidence="2 3" key="1">
    <citation type="submission" date="2015-02" db="EMBL/GenBank/DDBJ databases">
        <authorList>
            <person name="Ju K.-S."/>
            <person name="Doroghazi J.R."/>
            <person name="Metcalf W."/>
        </authorList>
    </citation>
    <scope>NUCLEOTIDE SEQUENCE [LARGE SCALE GENOMIC DNA]</scope>
    <source>
        <strain evidence="2 3">ATCC 31215</strain>
    </source>
</reference>
<organism evidence="2 3">
    <name type="scientific">Streptomyces rubellomurinus (strain ATCC 31215)</name>
    <dbReference type="NCBI Taxonomy" id="359131"/>
    <lineage>
        <taxon>Bacteria</taxon>
        <taxon>Bacillati</taxon>
        <taxon>Actinomycetota</taxon>
        <taxon>Actinomycetes</taxon>
        <taxon>Kitasatosporales</taxon>
        <taxon>Streptomycetaceae</taxon>
        <taxon>Streptomyces</taxon>
    </lineage>
</organism>
<feature type="transmembrane region" description="Helical" evidence="1">
    <location>
        <begin position="29"/>
        <end position="48"/>
    </location>
</feature>
<protein>
    <submittedName>
        <fullName evidence="2">Uncharacterized protein</fullName>
    </submittedName>
</protein>
<comment type="caution">
    <text evidence="2">The sequence shown here is derived from an EMBL/GenBank/DDBJ whole genome shotgun (WGS) entry which is preliminary data.</text>
</comment>
<dbReference type="AlphaFoldDB" id="A0A0F2T5K0"/>
<dbReference type="EMBL" id="JZKH01000107">
    <property type="protein sequence ID" value="KJS58484.1"/>
    <property type="molecule type" value="Genomic_DNA"/>
</dbReference>
<sequence length="65" mass="7250">MNIQLPFIVVLAIVAWLIVRHLRLRWWAVAALVLLGFYLADTSAAPLIDNTTHDGVSVINNTSHK</sequence>
<proteinExistence type="predicted"/>
<accession>A0A0F2T5K0</accession>
<keyword evidence="1" id="KW-0812">Transmembrane</keyword>
<evidence type="ECO:0000313" key="2">
    <source>
        <dbReference type="EMBL" id="KJS58484.1"/>
    </source>
</evidence>
<dbReference type="RefSeq" id="WP_045703920.1">
    <property type="nucleotide sequence ID" value="NZ_JZKH01000107.1"/>
</dbReference>
<evidence type="ECO:0000256" key="1">
    <source>
        <dbReference type="SAM" id="Phobius"/>
    </source>
</evidence>
<evidence type="ECO:0000313" key="3">
    <source>
        <dbReference type="Proteomes" id="UP000033699"/>
    </source>
</evidence>
<dbReference type="Proteomes" id="UP000033699">
    <property type="component" value="Unassembled WGS sequence"/>
</dbReference>
<dbReference type="PATRIC" id="fig|359131.3.peg.758"/>
<keyword evidence="3" id="KW-1185">Reference proteome</keyword>
<keyword evidence="1" id="KW-0472">Membrane</keyword>
<name>A0A0F2T5K0_STRR3</name>
<keyword evidence="1" id="KW-1133">Transmembrane helix</keyword>
<feature type="transmembrane region" description="Helical" evidence="1">
    <location>
        <begin position="6"/>
        <end position="22"/>
    </location>
</feature>
<gene>
    <name evidence="2" type="ORF">VM95_33010</name>
</gene>
<dbReference type="OrthoDB" id="3873112at2"/>